<protein>
    <recommendedName>
        <fullName evidence="1">ABM domain-containing protein</fullName>
    </recommendedName>
</protein>
<keyword evidence="3" id="KW-1185">Reference proteome</keyword>
<evidence type="ECO:0000313" key="3">
    <source>
        <dbReference type="Proteomes" id="UP000638981"/>
    </source>
</evidence>
<proteinExistence type="predicted"/>
<dbReference type="SUPFAM" id="SSF54909">
    <property type="entry name" value="Dimeric alpha+beta barrel"/>
    <property type="match status" value="1"/>
</dbReference>
<dbReference type="Gene3D" id="3.30.70.100">
    <property type="match status" value="1"/>
</dbReference>
<dbReference type="EMBL" id="BMYJ01000002">
    <property type="protein sequence ID" value="GHC47854.1"/>
    <property type="molecule type" value="Genomic_DNA"/>
</dbReference>
<name>A0A918TIW9_9RHOB</name>
<dbReference type="Pfam" id="PF03992">
    <property type="entry name" value="ABM"/>
    <property type="match status" value="1"/>
</dbReference>
<reference evidence="2" key="2">
    <citation type="submission" date="2020-09" db="EMBL/GenBank/DDBJ databases">
        <authorList>
            <person name="Sun Q."/>
            <person name="Kim S."/>
        </authorList>
    </citation>
    <scope>NUCLEOTIDE SEQUENCE</scope>
    <source>
        <strain evidence="2">KCTC 23310</strain>
    </source>
</reference>
<dbReference type="Proteomes" id="UP000638981">
    <property type="component" value="Unassembled WGS sequence"/>
</dbReference>
<sequence length="116" mass="13303">MIVEYLRYAIPPEQVAAFVQDYDKAGQVLRQSPFALGFEISQCVDDPSQFILRIEWTSKQDHLEGFRGSAIFRELLGHIRPYIPMIQEMRHYQPLPGNQEAYARPAYPLAPSPPLA</sequence>
<reference evidence="2" key="1">
    <citation type="journal article" date="2014" name="Int. J. Syst. Evol. Microbiol.">
        <title>Complete genome sequence of Corynebacterium casei LMG S-19264T (=DSM 44701T), isolated from a smear-ripened cheese.</title>
        <authorList>
            <consortium name="US DOE Joint Genome Institute (JGI-PGF)"/>
            <person name="Walter F."/>
            <person name="Albersmeier A."/>
            <person name="Kalinowski J."/>
            <person name="Ruckert C."/>
        </authorList>
    </citation>
    <scope>NUCLEOTIDE SEQUENCE</scope>
    <source>
        <strain evidence="2">KCTC 23310</strain>
    </source>
</reference>
<accession>A0A918TIW9</accession>
<dbReference type="PROSITE" id="PS51725">
    <property type="entry name" value="ABM"/>
    <property type="match status" value="1"/>
</dbReference>
<gene>
    <name evidence="2" type="ORF">GCM10007315_07190</name>
</gene>
<dbReference type="RefSeq" id="WP_189410259.1">
    <property type="nucleotide sequence ID" value="NZ_BMYJ01000002.1"/>
</dbReference>
<dbReference type="InterPro" id="IPR007138">
    <property type="entry name" value="ABM_dom"/>
</dbReference>
<dbReference type="AlphaFoldDB" id="A0A918TIW9"/>
<feature type="domain" description="ABM" evidence="1">
    <location>
        <begin position="2"/>
        <end position="92"/>
    </location>
</feature>
<evidence type="ECO:0000259" key="1">
    <source>
        <dbReference type="PROSITE" id="PS51725"/>
    </source>
</evidence>
<organism evidence="2 3">
    <name type="scientific">Neogemmobacter tilapiae</name>
    <dbReference type="NCBI Taxonomy" id="875041"/>
    <lineage>
        <taxon>Bacteria</taxon>
        <taxon>Pseudomonadati</taxon>
        <taxon>Pseudomonadota</taxon>
        <taxon>Alphaproteobacteria</taxon>
        <taxon>Rhodobacterales</taxon>
        <taxon>Paracoccaceae</taxon>
        <taxon>Neogemmobacter</taxon>
    </lineage>
</organism>
<dbReference type="InterPro" id="IPR011008">
    <property type="entry name" value="Dimeric_a/b-barrel"/>
</dbReference>
<evidence type="ECO:0000313" key="2">
    <source>
        <dbReference type="EMBL" id="GHC47854.1"/>
    </source>
</evidence>
<comment type="caution">
    <text evidence="2">The sequence shown here is derived from an EMBL/GenBank/DDBJ whole genome shotgun (WGS) entry which is preliminary data.</text>
</comment>